<accession>A0AAN6X137</accession>
<proteinExistence type="predicted"/>
<reference evidence="1" key="1">
    <citation type="journal article" date="2023" name="Mol. Phylogenet. Evol.">
        <title>Genome-scale phylogeny and comparative genomics of the fungal order Sordariales.</title>
        <authorList>
            <person name="Hensen N."/>
            <person name="Bonometti L."/>
            <person name="Westerberg I."/>
            <person name="Brannstrom I.O."/>
            <person name="Guillou S."/>
            <person name="Cros-Aarteil S."/>
            <person name="Calhoun S."/>
            <person name="Haridas S."/>
            <person name="Kuo A."/>
            <person name="Mondo S."/>
            <person name="Pangilinan J."/>
            <person name="Riley R."/>
            <person name="LaButti K."/>
            <person name="Andreopoulos B."/>
            <person name="Lipzen A."/>
            <person name="Chen C."/>
            <person name="Yan M."/>
            <person name="Daum C."/>
            <person name="Ng V."/>
            <person name="Clum A."/>
            <person name="Steindorff A."/>
            <person name="Ohm R.A."/>
            <person name="Martin F."/>
            <person name="Silar P."/>
            <person name="Natvig D.O."/>
            <person name="Lalanne C."/>
            <person name="Gautier V."/>
            <person name="Ament-Velasquez S.L."/>
            <person name="Kruys A."/>
            <person name="Hutchinson M.I."/>
            <person name="Powell A.J."/>
            <person name="Barry K."/>
            <person name="Miller A.N."/>
            <person name="Grigoriev I.V."/>
            <person name="Debuchy R."/>
            <person name="Gladieux P."/>
            <person name="Hiltunen Thoren M."/>
            <person name="Johannesson H."/>
        </authorList>
    </citation>
    <scope>NUCLEOTIDE SEQUENCE</scope>
    <source>
        <strain evidence="1">PSN309</strain>
    </source>
</reference>
<reference evidence="1" key="2">
    <citation type="submission" date="2023-05" db="EMBL/GenBank/DDBJ databases">
        <authorList>
            <consortium name="Lawrence Berkeley National Laboratory"/>
            <person name="Steindorff A."/>
            <person name="Hensen N."/>
            <person name="Bonometti L."/>
            <person name="Westerberg I."/>
            <person name="Brannstrom I.O."/>
            <person name="Guillou S."/>
            <person name="Cros-Aarteil S."/>
            <person name="Calhoun S."/>
            <person name="Haridas S."/>
            <person name="Kuo A."/>
            <person name="Mondo S."/>
            <person name="Pangilinan J."/>
            <person name="Riley R."/>
            <person name="Labutti K."/>
            <person name="Andreopoulos B."/>
            <person name="Lipzen A."/>
            <person name="Chen C."/>
            <person name="Yanf M."/>
            <person name="Daum C."/>
            <person name="Ng V."/>
            <person name="Clum A."/>
            <person name="Ohm R."/>
            <person name="Martin F."/>
            <person name="Silar P."/>
            <person name="Natvig D."/>
            <person name="Lalanne C."/>
            <person name="Gautier V."/>
            <person name="Ament-Velasquez S.L."/>
            <person name="Kruys A."/>
            <person name="Hutchinson M.I."/>
            <person name="Powell A.J."/>
            <person name="Barry K."/>
            <person name="Miller A.N."/>
            <person name="Grigoriev I.V."/>
            <person name="Debuchy R."/>
            <person name="Gladieux P."/>
            <person name="Thoren M.H."/>
            <person name="Johannesson H."/>
        </authorList>
    </citation>
    <scope>NUCLEOTIDE SEQUENCE</scope>
    <source>
        <strain evidence="1">PSN309</strain>
    </source>
</reference>
<keyword evidence="2" id="KW-1185">Reference proteome</keyword>
<comment type="caution">
    <text evidence="1">The sequence shown here is derived from an EMBL/GenBank/DDBJ whole genome shotgun (WGS) entry which is preliminary data.</text>
</comment>
<dbReference type="Proteomes" id="UP001302126">
    <property type="component" value="Unassembled WGS sequence"/>
</dbReference>
<gene>
    <name evidence="1" type="ORF">QBC35DRAFT_27803</name>
</gene>
<evidence type="ECO:0000313" key="2">
    <source>
        <dbReference type="Proteomes" id="UP001302126"/>
    </source>
</evidence>
<protein>
    <submittedName>
        <fullName evidence="1">Uncharacterized protein</fullName>
    </submittedName>
</protein>
<name>A0AAN6X137_9PEZI</name>
<dbReference type="AlphaFoldDB" id="A0AAN6X137"/>
<dbReference type="EMBL" id="MU864360">
    <property type="protein sequence ID" value="KAK4191326.1"/>
    <property type="molecule type" value="Genomic_DNA"/>
</dbReference>
<evidence type="ECO:0000313" key="1">
    <source>
        <dbReference type="EMBL" id="KAK4191326.1"/>
    </source>
</evidence>
<organism evidence="1 2">
    <name type="scientific">Podospora australis</name>
    <dbReference type="NCBI Taxonomy" id="1536484"/>
    <lineage>
        <taxon>Eukaryota</taxon>
        <taxon>Fungi</taxon>
        <taxon>Dikarya</taxon>
        <taxon>Ascomycota</taxon>
        <taxon>Pezizomycotina</taxon>
        <taxon>Sordariomycetes</taxon>
        <taxon>Sordariomycetidae</taxon>
        <taxon>Sordariales</taxon>
        <taxon>Podosporaceae</taxon>
        <taxon>Podospora</taxon>
    </lineage>
</organism>
<sequence>MCSTQPTPRIKVTITLSRLSHSFSRDDLPPLVTLKITSSPENPSVITLYTQDSPLFLPQGLTTRGFTLFNLSSQSFIETATFRINRAPLDRIKGSPDNKFFLTLSPGEEISISAPFGRGGGVNKIRPQPKAIAEKGWELNDDGTERKTRRPNQPIGVDGLEPGVRYKIGLNEEKLKEIWWAPVPKEDILVEKDQREIGYVQDYEGWVKGGLEFEVEWTEVLVEK</sequence>